<name>A0A172TRT4_9BACT</name>
<evidence type="ECO:0008006" key="8">
    <source>
        <dbReference type="Google" id="ProtNLM"/>
    </source>
</evidence>
<proteinExistence type="predicted"/>
<dbReference type="GO" id="GO:0016020">
    <property type="term" value="C:membrane"/>
    <property type="evidence" value="ECO:0007669"/>
    <property type="project" value="UniProtKB-SubCell"/>
</dbReference>
<dbReference type="GO" id="GO:0051119">
    <property type="term" value="F:sugar transmembrane transporter activity"/>
    <property type="evidence" value="ECO:0007669"/>
    <property type="project" value="InterPro"/>
</dbReference>
<feature type="transmembrane region" description="Helical" evidence="5">
    <location>
        <begin position="36"/>
        <end position="56"/>
    </location>
</feature>
<dbReference type="Pfam" id="PF04193">
    <property type="entry name" value="PQ-loop"/>
    <property type="match status" value="1"/>
</dbReference>
<evidence type="ECO:0000256" key="1">
    <source>
        <dbReference type="ARBA" id="ARBA00004141"/>
    </source>
</evidence>
<dbReference type="NCBIfam" id="NF037968">
    <property type="entry name" value="SemiSWEET_2"/>
    <property type="match status" value="1"/>
</dbReference>
<dbReference type="Proteomes" id="UP000077177">
    <property type="component" value="Chromosome"/>
</dbReference>
<evidence type="ECO:0000256" key="5">
    <source>
        <dbReference type="SAM" id="Phobius"/>
    </source>
</evidence>
<comment type="subcellular location">
    <subcellularLocation>
        <location evidence="1">Membrane</location>
        <topology evidence="1">Multi-pass membrane protein</topology>
    </subcellularLocation>
</comment>
<reference evidence="6 7" key="2">
    <citation type="journal article" date="2016" name="Int. J. Syst. Evol. Microbiol.">
        <title>Flavisolibacter tropicus sp. nov., isolated from tropical soil.</title>
        <authorList>
            <person name="Lee J.J."/>
            <person name="Kang M.S."/>
            <person name="Kim G.S."/>
            <person name="Lee C.S."/>
            <person name="Lim S."/>
            <person name="Lee J."/>
            <person name="Roh S.H."/>
            <person name="Kang H."/>
            <person name="Ha J.M."/>
            <person name="Bae S."/>
            <person name="Jung H.Y."/>
            <person name="Kim M.K."/>
        </authorList>
    </citation>
    <scope>NUCLEOTIDE SEQUENCE [LARGE SCALE GENOMIC DNA]</scope>
    <source>
        <strain evidence="6 7">LCS9</strain>
    </source>
</reference>
<keyword evidence="2 5" id="KW-0812">Transmembrane</keyword>
<feature type="transmembrane region" description="Helical" evidence="5">
    <location>
        <begin position="6"/>
        <end position="24"/>
    </location>
</feature>
<dbReference type="KEGG" id="fla:SY85_02330"/>
<gene>
    <name evidence="6" type="ORF">SY85_02330</name>
</gene>
<keyword evidence="7" id="KW-1185">Reference proteome</keyword>
<sequence length="86" mass="9894">MDLKQWVGIAAGLLTSISMLPQLIKIIKEKKAKDISILMLSILTTGNTLWAVYGFMRNDWPIIITNFISITINSITGYYRIRYKDR</sequence>
<dbReference type="AlphaFoldDB" id="A0A172TRT4"/>
<keyword evidence="3 5" id="KW-1133">Transmembrane helix</keyword>
<evidence type="ECO:0000313" key="6">
    <source>
        <dbReference type="EMBL" id="ANE49507.1"/>
    </source>
</evidence>
<evidence type="ECO:0000256" key="3">
    <source>
        <dbReference type="ARBA" id="ARBA00022989"/>
    </source>
</evidence>
<dbReference type="RefSeq" id="WP_066401618.1">
    <property type="nucleotide sequence ID" value="NZ_CP011390.1"/>
</dbReference>
<dbReference type="InterPro" id="IPR047662">
    <property type="entry name" value="SemiSWEET"/>
</dbReference>
<accession>A0A172TRT4</accession>
<feature type="transmembrane region" description="Helical" evidence="5">
    <location>
        <begin position="62"/>
        <end position="81"/>
    </location>
</feature>
<reference evidence="7" key="1">
    <citation type="submission" date="2015-01" db="EMBL/GenBank/DDBJ databases">
        <title>Flavisolibacter sp./LCS9/ whole genome sequencing.</title>
        <authorList>
            <person name="Kim M.K."/>
            <person name="Srinivasan S."/>
            <person name="Lee J.-J."/>
        </authorList>
    </citation>
    <scope>NUCLEOTIDE SEQUENCE [LARGE SCALE GENOMIC DNA]</scope>
    <source>
        <strain evidence="7">LCS9</strain>
    </source>
</reference>
<protein>
    <recommendedName>
        <fullName evidence="8">MtN3 and saliva related transmembrane protein</fullName>
    </recommendedName>
</protein>
<evidence type="ECO:0000256" key="4">
    <source>
        <dbReference type="ARBA" id="ARBA00023136"/>
    </source>
</evidence>
<dbReference type="EMBL" id="CP011390">
    <property type="protein sequence ID" value="ANE49507.1"/>
    <property type="molecule type" value="Genomic_DNA"/>
</dbReference>
<evidence type="ECO:0000256" key="2">
    <source>
        <dbReference type="ARBA" id="ARBA00022692"/>
    </source>
</evidence>
<dbReference type="InterPro" id="IPR006603">
    <property type="entry name" value="PQ-loop_rpt"/>
</dbReference>
<keyword evidence="4 5" id="KW-0472">Membrane</keyword>
<evidence type="ECO:0000313" key="7">
    <source>
        <dbReference type="Proteomes" id="UP000077177"/>
    </source>
</evidence>
<organism evidence="6 7">
    <name type="scientific">Flavisolibacter tropicus</name>
    <dbReference type="NCBI Taxonomy" id="1492898"/>
    <lineage>
        <taxon>Bacteria</taxon>
        <taxon>Pseudomonadati</taxon>
        <taxon>Bacteroidota</taxon>
        <taxon>Chitinophagia</taxon>
        <taxon>Chitinophagales</taxon>
        <taxon>Chitinophagaceae</taxon>
        <taxon>Flavisolibacter</taxon>
    </lineage>
</organism>
<dbReference type="Gene3D" id="1.20.1280.290">
    <property type="match status" value="1"/>
</dbReference>